<protein>
    <recommendedName>
        <fullName evidence="9">Ferric uptake regulation protein</fullName>
    </recommendedName>
</protein>
<dbReference type="PANTHER" id="PTHR33202">
    <property type="entry name" value="ZINC UPTAKE REGULATION PROTEIN"/>
    <property type="match status" value="1"/>
</dbReference>
<dbReference type="InterPro" id="IPR036390">
    <property type="entry name" value="WH_DNA-bd_sf"/>
</dbReference>
<comment type="cofactor">
    <cofactor evidence="7">
        <name>Zn(2+)</name>
        <dbReference type="ChEBI" id="CHEBI:29105"/>
    </cofactor>
    <text evidence="7">Binds 1 zinc ion per subunit.</text>
</comment>
<proteinExistence type="inferred from homology"/>
<dbReference type="Pfam" id="PF01475">
    <property type="entry name" value="FUR"/>
    <property type="match status" value="1"/>
</dbReference>
<dbReference type="Gene3D" id="3.30.1490.190">
    <property type="match status" value="1"/>
</dbReference>
<feature type="binding site" evidence="7">
    <location>
        <position position="86"/>
    </location>
    <ligand>
        <name>Zn(2+)</name>
        <dbReference type="ChEBI" id="CHEBI:29105"/>
    </ligand>
</feature>
<comment type="caution">
    <text evidence="10">The sequence shown here is derived from an EMBL/GenBank/DDBJ whole genome shotgun (WGS) entry which is preliminary data.</text>
</comment>
<dbReference type="InterPro" id="IPR043135">
    <property type="entry name" value="Fur_C"/>
</dbReference>
<comment type="cofactor">
    <cofactor evidence="8">
        <name>Mn(2+)</name>
        <dbReference type="ChEBI" id="CHEBI:29035"/>
    </cofactor>
    <cofactor evidence="8">
        <name>Fe(2+)</name>
        <dbReference type="ChEBI" id="CHEBI:29033"/>
    </cofactor>
    <text evidence="8">Binds 1 Mn(2+) or Fe(2+) ion per subunit.</text>
</comment>
<keyword evidence="2 9" id="KW-0678">Repressor</keyword>
<reference evidence="10" key="2">
    <citation type="submission" date="2020-09" db="EMBL/GenBank/DDBJ databases">
        <authorList>
            <person name="Sun Q."/>
            <person name="Zhou Y."/>
        </authorList>
    </citation>
    <scope>NUCLEOTIDE SEQUENCE</scope>
    <source>
        <strain evidence="10">CGMCC 1.15082</strain>
    </source>
</reference>
<dbReference type="GO" id="GO:0005829">
    <property type="term" value="C:cytosol"/>
    <property type="evidence" value="ECO:0007669"/>
    <property type="project" value="TreeGrafter"/>
</dbReference>
<dbReference type="GO" id="GO:1900376">
    <property type="term" value="P:regulation of secondary metabolite biosynthetic process"/>
    <property type="evidence" value="ECO:0007669"/>
    <property type="project" value="TreeGrafter"/>
</dbReference>
<sequence>MTSRNELTRNQSLVFDALAKAEGPLSAYTILDKLRDDGFRAPLQVYRALDKLVDFGIVHRVESLNAFVACAHPDCGQHGVVAFAICDKCGHVSEFSDDVIEDQVRGRASSNGFKLSKTTIEIRGTCANCLNS</sequence>
<dbReference type="EMBL" id="BMHH01000011">
    <property type="protein sequence ID" value="GGA97843.1"/>
    <property type="molecule type" value="Genomic_DNA"/>
</dbReference>
<dbReference type="GO" id="GO:0000976">
    <property type="term" value="F:transcription cis-regulatory region binding"/>
    <property type="evidence" value="ECO:0007669"/>
    <property type="project" value="TreeGrafter"/>
</dbReference>
<dbReference type="RefSeq" id="WP_188824780.1">
    <property type="nucleotide sequence ID" value="NZ_BMHH01000011.1"/>
</dbReference>
<evidence type="ECO:0000313" key="10">
    <source>
        <dbReference type="EMBL" id="GGA97843.1"/>
    </source>
</evidence>
<evidence type="ECO:0000256" key="4">
    <source>
        <dbReference type="ARBA" id="ARBA00023015"/>
    </source>
</evidence>
<dbReference type="SUPFAM" id="SSF46785">
    <property type="entry name" value="Winged helix' DNA-binding domain"/>
    <property type="match status" value="1"/>
</dbReference>
<accession>A0A916WHE1</accession>
<evidence type="ECO:0000256" key="7">
    <source>
        <dbReference type="PIRSR" id="PIRSR602481-1"/>
    </source>
</evidence>
<keyword evidence="11" id="KW-1185">Reference proteome</keyword>
<gene>
    <name evidence="10" type="primary">zur</name>
    <name evidence="9" type="synonym">fur</name>
    <name evidence="10" type="ORF">GCM10011491_27610</name>
</gene>
<comment type="subunit">
    <text evidence="9">Homodimer.</text>
</comment>
<name>A0A916WHE1_9HYPH</name>
<keyword evidence="9" id="KW-0963">Cytoplasm</keyword>
<feature type="binding site" evidence="7">
    <location>
        <position position="129"/>
    </location>
    <ligand>
        <name>Zn(2+)</name>
        <dbReference type="ChEBI" id="CHEBI:29105"/>
    </ligand>
</feature>
<evidence type="ECO:0000256" key="3">
    <source>
        <dbReference type="ARBA" id="ARBA00022833"/>
    </source>
</evidence>
<dbReference type="CDD" id="cd07153">
    <property type="entry name" value="Fur_like"/>
    <property type="match status" value="1"/>
</dbReference>
<feature type="binding site" evidence="7">
    <location>
        <position position="126"/>
    </location>
    <ligand>
        <name>Zn(2+)</name>
        <dbReference type="ChEBI" id="CHEBI:29105"/>
    </ligand>
</feature>
<dbReference type="InterPro" id="IPR036388">
    <property type="entry name" value="WH-like_DNA-bd_sf"/>
</dbReference>
<dbReference type="PANTHER" id="PTHR33202:SF6">
    <property type="entry name" value="ZINC UPTAKE REGULATION PROTEIN"/>
    <property type="match status" value="1"/>
</dbReference>
<evidence type="ECO:0000256" key="9">
    <source>
        <dbReference type="RuleBase" id="RU364037"/>
    </source>
</evidence>
<feature type="binding site" evidence="7">
    <location>
        <position position="89"/>
    </location>
    <ligand>
        <name>Zn(2+)</name>
        <dbReference type="ChEBI" id="CHEBI:29105"/>
    </ligand>
</feature>
<comment type="subcellular location">
    <subcellularLocation>
        <location evidence="9">Cytoplasm</location>
    </subcellularLocation>
</comment>
<dbReference type="GO" id="GO:0045892">
    <property type="term" value="P:negative regulation of DNA-templated transcription"/>
    <property type="evidence" value="ECO:0007669"/>
    <property type="project" value="TreeGrafter"/>
</dbReference>
<keyword evidence="6 9" id="KW-0804">Transcription</keyword>
<evidence type="ECO:0000256" key="5">
    <source>
        <dbReference type="ARBA" id="ARBA00023125"/>
    </source>
</evidence>
<evidence type="ECO:0000256" key="6">
    <source>
        <dbReference type="ARBA" id="ARBA00023163"/>
    </source>
</evidence>
<dbReference type="AlphaFoldDB" id="A0A916WHE1"/>
<evidence type="ECO:0000256" key="8">
    <source>
        <dbReference type="PIRSR" id="PIRSR602481-2"/>
    </source>
</evidence>
<feature type="binding site" evidence="8">
    <location>
        <position position="101"/>
    </location>
    <ligand>
        <name>Fe cation</name>
        <dbReference type="ChEBI" id="CHEBI:24875"/>
    </ligand>
</feature>
<evidence type="ECO:0000313" key="11">
    <source>
        <dbReference type="Proteomes" id="UP000646478"/>
    </source>
</evidence>
<organism evidence="10 11">
    <name type="scientific">Brucella endophytica</name>
    <dbReference type="NCBI Taxonomy" id="1963359"/>
    <lineage>
        <taxon>Bacteria</taxon>
        <taxon>Pseudomonadati</taxon>
        <taxon>Pseudomonadota</taxon>
        <taxon>Alphaproteobacteria</taxon>
        <taxon>Hyphomicrobiales</taxon>
        <taxon>Brucellaceae</taxon>
        <taxon>Brucella/Ochrobactrum group</taxon>
        <taxon>Brucella</taxon>
    </lineage>
</organism>
<keyword evidence="8 9" id="KW-0408">Iron</keyword>
<keyword evidence="7 9" id="KW-0479">Metal-binding</keyword>
<dbReference type="Proteomes" id="UP000646478">
    <property type="component" value="Unassembled WGS sequence"/>
</dbReference>
<dbReference type="InterPro" id="IPR002481">
    <property type="entry name" value="FUR"/>
</dbReference>
<comment type="similarity">
    <text evidence="1 9">Belongs to the Fur family.</text>
</comment>
<keyword evidence="3 7" id="KW-0862">Zinc</keyword>
<dbReference type="GO" id="GO:0003700">
    <property type="term" value="F:DNA-binding transcription factor activity"/>
    <property type="evidence" value="ECO:0007669"/>
    <property type="project" value="UniProtKB-UniRule"/>
</dbReference>
<evidence type="ECO:0000256" key="1">
    <source>
        <dbReference type="ARBA" id="ARBA00007957"/>
    </source>
</evidence>
<reference evidence="10" key="1">
    <citation type="journal article" date="2014" name="Int. J. Syst. Evol. Microbiol.">
        <title>Complete genome sequence of Corynebacterium casei LMG S-19264T (=DSM 44701T), isolated from a smear-ripened cheese.</title>
        <authorList>
            <consortium name="US DOE Joint Genome Institute (JGI-PGF)"/>
            <person name="Walter F."/>
            <person name="Albersmeier A."/>
            <person name="Kalinowski J."/>
            <person name="Ruckert C."/>
        </authorList>
    </citation>
    <scope>NUCLEOTIDE SEQUENCE</scope>
    <source>
        <strain evidence="10">CGMCC 1.15082</strain>
    </source>
</reference>
<dbReference type="Gene3D" id="1.10.10.10">
    <property type="entry name" value="Winged helix-like DNA-binding domain superfamily/Winged helix DNA-binding domain"/>
    <property type="match status" value="1"/>
</dbReference>
<keyword evidence="4 9" id="KW-0805">Transcription regulation</keyword>
<evidence type="ECO:0000256" key="2">
    <source>
        <dbReference type="ARBA" id="ARBA00022491"/>
    </source>
</evidence>
<keyword evidence="5 9" id="KW-0238">DNA-binding</keyword>
<dbReference type="GO" id="GO:0008270">
    <property type="term" value="F:zinc ion binding"/>
    <property type="evidence" value="ECO:0007669"/>
    <property type="project" value="TreeGrafter"/>
</dbReference>